<dbReference type="RefSeq" id="WP_185278302.1">
    <property type="nucleotide sequence ID" value="NZ_CP043641.1"/>
</dbReference>
<dbReference type="KEGG" id="lse:F1C12_08315"/>
<dbReference type="EMBL" id="CP043641">
    <property type="protein sequence ID" value="QNE35137.1"/>
    <property type="molecule type" value="Genomic_DNA"/>
</dbReference>
<gene>
    <name evidence="1" type="ORF">F1C12_08315</name>
</gene>
<accession>A0A7G6Y9H2</accession>
<protein>
    <submittedName>
        <fullName evidence="1">Uncharacterized protein</fullName>
    </submittedName>
</protein>
<dbReference type="AlphaFoldDB" id="A0A7G6Y9H2"/>
<evidence type="ECO:0000313" key="1">
    <source>
        <dbReference type="EMBL" id="QNE35137.1"/>
    </source>
</evidence>
<name>A0A7G6Y9H2_9MICO</name>
<proteinExistence type="predicted"/>
<dbReference type="Proteomes" id="UP000515511">
    <property type="component" value="Chromosome"/>
</dbReference>
<organism evidence="1 2">
    <name type="scientific">Leifsonia shinshuensis</name>
    <dbReference type="NCBI Taxonomy" id="150026"/>
    <lineage>
        <taxon>Bacteria</taxon>
        <taxon>Bacillati</taxon>
        <taxon>Actinomycetota</taxon>
        <taxon>Actinomycetes</taxon>
        <taxon>Micrococcales</taxon>
        <taxon>Microbacteriaceae</taxon>
        <taxon>Leifsonia</taxon>
    </lineage>
</organism>
<evidence type="ECO:0000313" key="2">
    <source>
        <dbReference type="Proteomes" id="UP000515511"/>
    </source>
</evidence>
<reference evidence="2" key="1">
    <citation type="submission" date="2019-09" db="EMBL/GenBank/DDBJ databases">
        <title>Antimicrobial potential of Antarctic Bacteria.</title>
        <authorList>
            <person name="Benaud N."/>
            <person name="Edwards R.J."/>
            <person name="Ferrari B.C."/>
        </authorList>
    </citation>
    <scope>NUCLEOTIDE SEQUENCE [LARGE SCALE GENOMIC DNA]</scope>
    <source>
        <strain evidence="2">INR9</strain>
    </source>
</reference>
<sequence>MATASPAHATSTPLGSILFDRGTYEVPAGGSIEITGTLQAATGETVPADIALVGAFANGSGYSVEAGPTVSGSTFSLTVSAAAGAGPASLTVSSPNYRSYLAGSVPVSLAPVRAGTIQFGAPSYDIPAGEWATITGTVSHDGGTAPSGFTLSASFSDDTAFRVVSGPVLTGDAFELTVEATQPGEVTGSIQVASSSHPQYAAATASLTALEPGFIEAGFGMVPVTVQWERLTTAPEGSDPNVRWFRPKGNVPIVGPPLNTPWLDLRFHLNDSKTDYQNNFGNPIWGDAYVTGGFPQPWTDLDTKTEVTVKSFTLNGATVNNPAQAIGVVLGQKSVVGDGELRGKAIFKSDSGFLPNVDPLGNPFTQAPQYRKAFHAFVPPGLQPGHQAVVEIVTSLIRKDGSASKIGYIVTYKK</sequence>